<accession>A0AAP2Z405</accession>
<reference evidence="2" key="1">
    <citation type="submission" date="2022-09" db="EMBL/GenBank/DDBJ databases">
        <title>Enrichment on poylsaccharides allowed isolation of novel metabolic and taxonomic groups of Haloarchaea.</title>
        <authorList>
            <person name="Sorokin D.Y."/>
            <person name="Elcheninov A.G."/>
            <person name="Khizhniak T.V."/>
            <person name="Kolganova T.V."/>
            <person name="Kublanov I.V."/>
        </authorList>
    </citation>
    <scope>NUCLEOTIDE SEQUENCE</scope>
    <source>
        <strain evidence="2">AArc-xg1-1</strain>
    </source>
</reference>
<name>A0AAP2Z405_9EURY</name>
<dbReference type="Proteomes" id="UP001321018">
    <property type="component" value="Unassembled WGS sequence"/>
</dbReference>
<feature type="transmembrane region" description="Helical" evidence="1">
    <location>
        <begin position="178"/>
        <end position="210"/>
    </location>
</feature>
<keyword evidence="1" id="KW-1133">Transmembrane helix</keyword>
<dbReference type="AlphaFoldDB" id="A0AAP2Z405"/>
<feature type="transmembrane region" description="Helical" evidence="1">
    <location>
        <begin position="272"/>
        <end position="292"/>
    </location>
</feature>
<proteinExistence type="predicted"/>
<feature type="transmembrane region" description="Helical" evidence="1">
    <location>
        <begin position="421"/>
        <end position="445"/>
    </location>
</feature>
<keyword evidence="1" id="KW-0472">Membrane</keyword>
<organism evidence="2 3">
    <name type="scientific">Natronoglomus mannanivorans</name>
    <dbReference type="NCBI Taxonomy" id="2979990"/>
    <lineage>
        <taxon>Archaea</taxon>
        <taxon>Methanobacteriati</taxon>
        <taxon>Methanobacteriota</taxon>
        <taxon>Stenosarchaea group</taxon>
        <taxon>Halobacteria</taxon>
        <taxon>Halobacteriales</taxon>
        <taxon>Natrialbaceae</taxon>
        <taxon>Natronoglomus</taxon>
    </lineage>
</organism>
<feature type="transmembrane region" description="Helical" evidence="1">
    <location>
        <begin position="12"/>
        <end position="31"/>
    </location>
</feature>
<feature type="transmembrane region" description="Helical" evidence="1">
    <location>
        <begin position="451"/>
        <end position="473"/>
    </location>
</feature>
<dbReference type="Pfam" id="PF20108">
    <property type="entry name" value="DUF6498"/>
    <property type="match status" value="1"/>
</dbReference>
<dbReference type="RefSeq" id="WP_338006556.1">
    <property type="nucleotide sequence ID" value="NZ_JAOPKA010000043.1"/>
</dbReference>
<evidence type="ECO:0000313" key="2">
    <source>
        <dbReference type="EMBL" id="MCU4744761.1"/>
    </source>
</evidence>
<protein>
    <submittedName>
        <fullName evidence="2">DUF6498-containing protein</fullName>
    </submittedName>
</protein>
<evidence type="ECO:0000256" key="1">
    <source>
        <dbReference type="SAM" id="Phobius"/>
    </source>
</evidence>
<keyword evidence="1" id="KW-0812">Transmembrane</keyword>
<sequence>MPSPTRLERPSGFPGFVPILLANLLPLVGVLELGWDPAMLVVIYAIEFLFSFLLAGAKALFAQRPPRADREDGTVLSVSSELTDKRGSVELVSWLPPFYPRNLPFATAVVVPAAWFVVVIGIVFSNVFAADAISRPEVAVSVAALIVGQSIGTWHDYLRDGYETASPYSVVETPARQAFFLTFVLIATPGITAAGAAVVLVVVVLVKLLVEWSAYRATRGDGGRLTGWLSGPQAVIEARDSVCVPDDDPDVRVQTDSRAVLYTGAFHVFGRLAPFLAMPFAFAWILSLAFLGEEASPVVAVGATLVVFGLFVGVLTGEVLTFFLRYGPLEYRRYDDRLVAYDVLLSEPQWSTPVDVLRDVQVVPDRLPDRLLGTRTIAVTAGWGDDETRRELGPVTDPDRLVEAFELPVRTTDLEPLDRRLAAVVVACLGGIVVAAVVLAVGPWISPGALLFSGLVYGLFGIPFVALVLRIVWEQAYPERSD</sequence>
<evidence type="ECO:0000313" key="3">
    <source>
        <dbReference type="Proteomes" id="UP001321018"/>
    </source>
</evidence>
<comment type="caution">
    <text evidence="2">The sequence shown here is derived from an EMBL/GenBank/DDBJ whole genome shotgun (WGS) entry which is preliminary data.</text>
</comment>
<gene>
    <name evidence="2" type="ORF">OB960_25690</name>
</gene>
<feature type="transmembrane region" description="Helical" evidence="1">
    <location>
        <begin position="38"/>
        <end position="61"/>
    </location>
</feature>
<feature type="transmembrane region" description="Helical" evidence="1">
    <location>
        <begin position="298"/>
        <end position="324"/>
    </location>
</feature>
<feature type="transmembrane region" description="Helical" evidence="1">
    <location>
        <begin position="103"/>
        <end position="126"/>
    </location>
</feature>
<dbReference type="InterPro" id="IPR045466">
    <property type="entry name" value="DUF6498"/>
</dbReference>
<dbReference type="EMBL" id="JAOPKA010000043">
    <property type="protein sequence ID" value="MCU4744761.1"/>
    <property type="molecule type" value="Genomic_DNA"/>
</dbReference>